<dbReference type="Proteomes" id="UP000008311">
    <property type="component" value="Unassembled WGS sequence"/>
</dbReference>
<accession>B9S021</accession>
<organism evidence="2 3">
    <name type="scientific">Ricinus communis</name>
    <name type="common">Castor bean</name>
    <dbReference type="NCBI Taxonomy" id="3988"/>
    <lineage>
        <taxon>Eukaryota</taxon>
        <taxon>Viridiplantae</taxon>
        <taxon>Streptophyta</taxon>
        <taxon>Embryophyta</taxon>
        <taxon>Tracheophyta</taxon>
        <taxon>Spermatophyta</taxon>
        <taxon>Magnoliopsida</taxon>
        <taxon>eudicotyledons</taxon>
        <taxon>Gunneridae</taxon>
        <taxon>Pentapetalae</taxon>
        <taxon>rosids</taxon>
        <taxon>fabids</taxon>
        <taxon>Malpighiales</taxon>
        <taxon>Euphorbiaceae</taxon>
        <taxon>Acalyphoideae</taxon>
        <taxon>Acalypheae</taxon>
        <taxon>Ricinus</taxon>
    </lineage>
</organism>
<protein>
    <submittedName>
        <fullName evidence="2">Uncharacterized protein</fullName>
    </submittedName>
</protein>
<proteinExistence type="predicted"/>
<feature type="region of interest" description="Disordered" evidence="1">
    <location>
        <begin position="19"/>
        <end position="59"/>
    </location>
</feature>
<sequence length="59" mass="6341">MLQNLFEKHPPIPAVTSILRKSKHRASSCSSDSAPEVVPRGSSKGYANTPLAPSQPNVR</sequence>
<dbReference type="InParanoid" id="B9S021"/>
<name>B9S021_RICCO</name>
<evidence type="ECO:0000256" key="1">
    <source>
        <dbReference type="SAM" id="MobiDB-lite"/>
    </source>
</evidence>
<evidence type="ECO:0000313" key="2">
    <source>
        <dbReference type="EMBL" id="EEF43204.1"/>
    </source>
</evidence>
<evidence type="ECO:0000313" key="3">
    <source>
        <dbReference type="Proteomes" id="UP000008311"/>
    </source>
</evidence>
<reference evidence="3" key="1">
    <citation type="journal article" date="2010" name="Nat. Biotechnol.">
        <title>Draft genome sequence of the oilseed species Ricinus communis.</title>
        <authorList>
            <person name="Chan A.P."/>
            <person name="Crabtree J."/>
            <person name="Zhao Q."/>
            <person name="Lorenzi H."/>
            <person name="Orvis J."/>
            <person name="Puiu D."/>
            <person name="Melake-Berhan A."/>
            <person name="Jones K.M."/>
            <person name="Redman J."/>
            <person name="Chen G."/>
            <person name="Cahoon E.B."/>
            <person name="Gedil M."/>
            <person name="Stanke M."/>
            <person name="Haas B.J."/>
            <person name="Wortman J.R."/>
            <person name="Fraser-Liggett C.M."/>
            <person name="Ravel J."/>
            <person name="Rabinowicz P.D."/>
        </authorList>
    </citation>
    <scope>NUCLEOTIDE SEQUENCE [LARGE SCALE GENOMIC DNA]</scope>
    <source>
        <strain evidence="3">cv. Hale</strain>
    </source>
</reference>
<dbReference type="AlphaFoldDB" id="B9S021"/>
<keyword evidence="3" id="KW-1185">Reference proteome</keyword>
<dbReference type="EMBL" id="EQ973835">
    <property type="protein sequence ID" value="EEF43204.1"/>
    <property type="molecule type" value="Genomic_DNA"/>
</dbReference>
<gene>
    <name evidence="2" type="ORF">RCOM_1004010</name>
</gene>